<gene>
    <name evidence="2" type="ORF">K431DRAFT_189587</name>
</gene>
<dbReference type="OrthoDB" id="3687641at2759"/>
<sequence length="53" mass="6247">HCVKMLRNAIMCAGDVSVITHNWQKGYEVPIANFKSIHARQKWNRIEDWRSAH</sequence>
<feature type="non-terminal residue" evidence="2">
    <location>
        <position position="53"/>
    </location>
</feature>
<dbReference type="Pfam" id="PF11807">
    <property type="entry name" value="UstYa"/>
    <property type="match status" value="1"/>
</dbReference>
<dbReference type="EMBL" id="MU003827">
    <property type="protein sequence ID" value="KAF2718263.1"/>
    <property type="molecule type" value="Genomic_DNA"/>
</dbReference>
<evidence type="ECO:0000313" key="2">
    <source>
        <dbReference type="EMBL" id="KAF2718263.1"/>
    </source>
</evidence>
<protein>
    <submittedName>
        <fullName evidence="2">Uncharacterized protein</fullName>
    </submittedName>
</protein>
<proteinExistence type="inferred from homology"/>
<dbReference type="AlphaFoldDB" id="A0A9P4Q0D4"/>
<dbReference type="GO" id="GO:0043386">
    <property type="term" value="P:mycotoxin biosynthetic process"/>
    <property type="evidence" value="ECO:0007669"/>
    <property type="project" value="InterPro"/>
</dbReference>
<reference evidence="2" key="1">
    <citation type="journal article" date="2020" name="Stud. Mycol.">
        <title>101 Dothideomycetes genomes: a test case for predicting lifestyles and emergence of pathogens.</title>
        <authorList>
            <person name="Haridas S."/>
            <person name="Albert R."/>
            <person name="Binder M."/>
            <person name="Bloem J."/>
            <person name="Labutti K."/>
            <person name="Salamov A."/>
            <person name="Andreopoulos B."/>
            <person name="Baker S."/>
            <person name="Barry K."/>
            <person name="Bills G."/>
            <person name="Bluhm B."/>
            <person name="Cannon C."/>
            <person name="Castanera R."/>
            <person name="Culley D."/>
            <person name="Daum C."/>
            <person name="Ezra D."/>
            <person name="Gonzalez J."/>
            <person name="Henrissat B."/>
            <person name="Kuo A."/>
            <person name="Liang C."/>
            <person name="Lipzen A."/>
            <person name="Lutzoni F."/>
            <person name="Magnuson J."/>
            <person name="Mondo S."/>
            <person name="Nolan M."/>
            <person name="Ohm R."/>
            <person name="Pangilinan J."/>
            <person name="Park H.-J."/>
            <person name="Ramirez L."/>
            <person name="Alfaro M."/>
            <person name="Sun H."/>
            <person name="Tritt A."/>
            <person name="Yoshinaga Y."/>
            <person name="Zwiers L.-H."/>
            <person name="Turgeon B."/>
            <person name="Goodwin S."/>
            <person name="Spatafora J."/>
            <person name="Crous P."/>
            <person name="Grigoriev I."/>
        </authorList>
    </citation>
    <scope>NUCLEOTIDE SEQUENCE</scope>
    <source>
        <strain evidence="2">CBS 116435</strain>
    </source>
</reference>
<dbReference type="Proteomes" id="UP000799441">
    <property type="component" value="Unassembled WGS sequence"/>
</dbReference>
<comment type="similarity">
    <text evidence="1">Belongs to the ustYa family.</text>
</comment>
<comment type="caution">
    <text evidence="2">The sequence shown here is derived from an EMBL/GenBank/DDBJ whole genome shotgun (WGS) entry which is preliminary data.</text>
</comment>
<dbReference type="InterPro" id="IPR021765">
    <property type="entry name" value="UstYa-like"/>
</dbReference>
<accession>A0A9P4Q0D4</accession>
<keyword evidence="3" id="KW-1185">Reference proteome</keyword>
<organism evidence="2 3">
    <name type="scientific">Polychaeton citri CBS 116435</name>
    <dbReference type="NCBI Taxonomy" id="1314669"/>
    <lineage>
        <taxon>Eukaryota</taxon>
        <taxon>Fungi</taxon>
        <taxon>Dikarya</taxon>
        <taxon>Ascomycota</taxon>
        <taxon>Pezizomycotina</taxon>
        <taxon>Dothideomycetes</taxon>
        <taxon>Dothideomycetidae</taxon>
        <taxon>Capnodiales</taxon>
        <taxon>Capnodiaceae</taxon>
        <taxon>Polychaeton</taxon>
    </lineage>
</organism>
<evidence type="ECO:0000256" key="1">
    <source>
        <dbReference type="ARBA" id="ARBA00035112"/>
    </source>
</evidence>
<evidence type="ECO:0000313" key="3">
    <source>
        <dbReference type="Proteomes" id="UP000799441"/>
    </source>
</evidence>
<feature type="non-terminal residue" evidence="2">
    <location>
        <position position="1"/>
    </location>
</feature>
<name>A0A9P4Q0D4_9PEZI</name>